<reference evidence="2" key="1">
    <citation type="submission" date="2021-01" db="EMBL/GenBank/DDBJ databases">
        <authorList>
            <person name="Corre E."/>
            <person name="Pelletier E."/>
            <person name="Niang G."/>
            <person name="Scheremetjew M."/>
            <person name="Finn R."/>
            <person name="Kale V."/>
            <person name="Holt S."/>
            <person name="Cochrane G."/>
            <person name="Meng A."/>
            <person name="Brown T."/>
            <person name="Cohen L."/>
        </authorList>
    </citation>
    <scope>NUCLEOTIDE SEQUENCE</scope>
    <source>
        <strain evidence="2">CCMP219</strain>
    </source>
</reference>
<evidence type="ECO:0000256" key="1">
    <source>
        <dbReference type="SAM" id="MobiDB-lite"/>
    </source>
</evidence>
<feature type="region of interest" description="Disordered" evidence="1">
    <location>
        <begin position="112"/>
        <end position="168"/>
    </location>
</feature>
<feature type="compositionally biased region" description="Low complexity" evidence="1">
    <location>
        <begin position="154"/>
        <end position="168"/>
    </location>
</feature>
<evidence type="ECO:0000313" key="2">
    <source>
        <dbReference type="EMBL" id="CAD8306917.1"/>
    </source>
</evidence>
<sequence>MGQDESEGGGPMAGEARRLAQYERKVRKAEADNLLRRDRPAAVLDVAGANRFISHSMPELTPEQKRRLAAATAELHAVDAQKKAAAGRKAAAAMAKLNAANALAASGKKVAAGGKAEVANGNPVLLSPKHATTPEESPADTTTSSKRPRRSERGATAAGGRPTADTFF</sequence>
<dbReference type="EMBL" id="HBEC01040598">
    <property type="protein sequence ID" value="CAD8306934.1"/>
    <property type="molecule type" value="Transcribed_RNA"/>
</dbReference>
<feature type="compositionally biased region" description="Low complexity" evidence="1">
    <location>
        <begin position="112"/>
        <end position="122"/>
    </location>
</feature>
<name>A0A6U2J8D4_9CHLO</name>
<gene>
    <name evidence="2" type="ORF">CEUR00632_LOCUS18859</name>
    <name evidence="3" type="ORF">CEUR00632_LOCUS18870</name>
</gene>
<protein>
    <submittedName>
        <fullName evidence="2">Uncharacterized protein</fullName>
    </submittedName>
</protein>
<evidence type="ECO:0000313" key="3">
    <source>
        <dbReference type="EMBL" id="CAD8306934.1"/>
    </source>
</evidence>
<proteinExistence type="predicted"/>
<organism evidence="2">
    <name type="scientific">Chlamydomonas euryale</name>
    <dbReference type="NCBI Taxonomy" id="1486919"/>
    <lineage>
        <taxon>Eukaryota</taxon>
        <taxon>Viridiplantae</taxon>
        <taxon>Chlorophyta</taxon>
        <taxon>core chlorophytes</taxon>
        <taxon>Chlorophyceae</taxon>
        <taxon>CS clade</taxon>
        <taxon>Chlamydomonadales</taxon>
        <taxon>Chlamydomonadaceae</taxon>
        <taxon>Chlamydomonas</taxon>
    </lineage>
</organism>
<dbReference type="AlphaFoldDB" id="A0A6U2J8D4"/>
<accession>A0A6U2J8D4</accession>
<dbReference type="EMBL" id="HBEC01040587">
    <property type="protein sequence ID" value="CAD8306917.1"/>
    <property type="molecule type" value="Transcribed_RNA"/>
</dbReference>